<feature type="region of interest" description="Disordered" evidence="1">
    <location>
        <begin position="169"/>
        <end position="208"/>
    </location>
</feature>
<sequence>MRTFLSAVDEPLNANRLRLVDRKLGSECESKSFLSNGGPSSSSGIGSGTALVTTGKKKSFGSSAHVPGVNGLLHSPVAIGHAFGFGFGPGRPGQFIEATTSAIIAPKPTKPSALNGHANGHSNGVTSNGILMTDLPSRSHIRQSNSTQPPMMSDPTSNGFEADIEAMTKQHRHVSTEDEGRASSCSDRAADNEVSETLKSSENGNGYHNQYTHDRTVLVPTKWQVLYFVAHAKALRIKKTGCELQVTDTANFPLFDVFQKSHCFRATWILEAYGRNVLVISDASKSFTTRKNETPSFTVTNSENENMGHFVMGDPFIIQNGEKAVVARYTSFESSEPRLRNWQCILEGTGQEIAMLEHRKPQVYIIKFSGQLGFALKLMVLAAAVQIAATTNAQSKACCTIL</sequence>
<reference evidence="2" key="1">
    <citation type="journal article" date="2013" name="Genetics">
        <title>The draft genome and transcriptome of Panagrellus redivivus are shaped by the harsh demands of a free-living lifestyle.</title>
        <authorList>
            <person name="Srinivasan J."/>
            <person name="Dillman A.R."/>
            <person name="Macchietto M.G."/>
            <person name="Heikkinen L."/>
            <person name="Lakso M."/>
            <person name="Fracchia K.M."/>
            <person name="Antoshechkin I."/>
            <person name="Mortazavi A."/>
            <person name="Wong G."/>
            <person name="Sternberg P.W."/>
        </authorList>
    </citation>
    <scope>NUCLEOTIDE SEQUENCE [LARGE SCALE GENOMIC DNA]</scope>
    <source>
        <strain evidence="2">MT8872</strain>
    </source>
</reference>
<evidence type="ECO:0000313" key="2">
    <source>
        <dbReference type="Proteomes" id="UP000492821"/>
    </source>
</evidence>
<feature type="compositionally biased region" description="Low complexity" evidence="1">
    <location>
        <begin position="31"/>
        <end position="44"/>
    </location>
</feature>
<dbReference type="AlphaFoldDB" id="A0A7E4W0H5"/>
<evidence type="ECO:0000313" key="3">
    <source>
        <dbReference type="WBParaSite" id="Pan_g5135.t1"/>
    </source>
</evidence>
<protein>
    <submittedName>
        <fullName evidence="3">FHA domain-containing protein</fullName>
    </submittedName>
</protein>
<accession>A0A7E4W0H5</accession>
<keyword evidence="2" id="KW-1185">Reference proteome</keyword>
<reference evidence="3" key="2">
    <citation type="submission" date="2020-10" db="UniProtKB">
        <authorList>
            <consortium name="WormBaseParasite"/>
        </authorList>
    </citation>
    <scope>IDENTIFICATION</scope>
</reference>
<organism evidence="2 3">
    <name type="scientific">Panagrellus redivivus</name>
    <name type="common">Microworm</name>
    <dbReference type="NCBI Taxonomy" id="6233"/>
    <lineage>
        <taxon>Eukaryota</taxon>
        <taxon>Metazoa</taxon>
        <taxon>Ecdysozoa</taxon>
        <taxon>Nematoda</taxon>
        <taxon>Chromadorea</taxon>
        <taxon>Rhabditida</taxon>
        <taxon>Tylenchina</taxon>
        <taxon>Panagrolaimomorpha</taxon>
        <taxon>Panagrolaimoidea</taxon>
        <taxon>Panagrolaimidae</taxon>
        <taxon>Panagrellus</taxon>
    </lineage>
</organism>
<dbReference type="Proteomes" id="UP000492821">
    <property type="component" value="Unassembled WGS sequence"/>
</dbReference>
<dbReference type="WBParaSite" id="Pan_g5135.t1">
    <property type="protein sequence ID" value="Pan_g5135.t1"/>
    <property type="gene ID" value="Pan_g5135"/>
</dbReference>
<name>A0A7E4W0H5_PANRE</name>
<proteinExistence type="predicted"/>
<feature type="compositionally biased region" description="Polar residues" evidence="1">
    <location>
        <begin position="195"/>
        <end position="208"/>
    </location>
</feature>
<evidence type="ECO:0000256" key="1">
    <source>
        <dbReference type="SAM" id="MobiDB-lite"/>
    </source>
</evidence>
<feature type="region of interest" description="Disordered" evidence="1">
    <location>
        <begin position="30"/>
        <end position="50"/>
    </location>
</feature>